<dbReference type="STRING" id="1121307.CLCY_2c04790"/>
<dbReference type="GO" id="GO:0035438">
    <property type="term" value="F:cyclic-di-GMP binding"/>
    <property type="evidence" value="ECO:0007669"/>
    <property type="project" value="InterPro"/>
</dbReference>
<dbReference type="PATRIC" id="fig|1121307.3.peg.1337"/>
<dbReference type="Proteomes" id="UP000036756">
    <property type="component" value="Unassembled WGS sequence"/>
</dbReference>
<keyword evidence="3" id="KW-0808">Transferase</keyword>
<comment type="caution">
    <text evidence="3">The sequence shown here is derived from an EMBL/GenBank/DDBJ whole genome shotgun (WGS) entry which is preliminary data.</text>
</comment>
<dbReference type="EMBL" id="LFVU01000027">
    <property type="protein sequence ID" value="KMT21717.1"/>
    <property type="molecule type" value="Genomic_DNA"/>
</dbReference>
<gene>
    <name evidence="3" type="ORF">CLCY_2c04790</name>
</gene>
<feature type="domain" description="PilZ" evidence="1">
    <location>
        <begin position="96"/>
        <end position="215"/>
    </location>
</feature>
<evidence type="ECO:0000259" key="2">
    <source>
        <dbReference type="Pfam" id="PF12945"/>
    </source>
</evidence>
<dbReference type="InterPro" id="IPR009875">
    <property type="entry name" value="PilZ_domain"/>
</dbReference>
<protein>
    <submittedName>
        <fullName evidence="3">Putative glycosyltransferase</fullName>
    </submittedName>
</protein>
<proteinExistence type="predicted"/>
<feature type="domain" description="Type III secretion system flagellar brake protein YcgR PilZN" evidence="2">
    <location>
        <begin position="9"/>
        <end position="87"/>
    </location>
</feature>
<dbReference type="Pfam" id="PF12945">
    <property type="entry name" value="PilZNR"/>
    <property type="match status" value="1"/>
</dbReference>
<evidence type="ECO:0000313" key="4">
    <source>
        <dbReference type="Proteomes" id="UP000036756"/>
    </source>
</evidence>
<dbReference type="SUPFAM" id="SSF141371">
    <property type="entry name" value="PilZ domain-like"/>
    <property type="match status" value="1"/>
</dbReference>
<dbReference type="RefSeq" id="WP_048571132.1">
    <property type="nucleotide sequence ID" value="NZ_LFVU01000027.1"/>
</dbReference>
<dbReference type="Gene3D" id="2.40.10.220">
    <property type="entry name" value="predicted glycosyltransferase like domains"/>
    <property type="match status" value="1"/>
</dbReference>
<dbReference type="Pfam" id="PF07238">
    <property type="entry name" value="PilZ"/>
    <property type="match status" value="1"/>
</dbReference>
<evidence type="ECO:0000259" key="1">
    <source>
        <dbReference type="Pfam" id="PF07238"/>
    </source>
</evidence>
<keyword evidence="4" id="KW-1185">Reference proteome</keyword>
<evidence type="ECO:0000313" key="3">
    <source>
        <dbReference type="EMBL" id="KMT21717.1"/>
    </source>
</evidence>
<dbReference type="AlphaFoldDB" id="A0A0J8D749"/>
<organism evidence="3 4">
    <name type="scientific">Clostridium cylindrosporum DSM 605</name>
    <dbReference type="NCBI Taxonomy" id="1121307"/>
    <lineage>
        <taxon>Bacteria</taxon>
        <taxon>Bacillati</taxon>
        <taxon>Bacillota</taxon>
        <taxon>Clostridia</taxon>
        <taxon>Eubacteriales</taxon>
        <taxon>Clostridiaceae</taxon>
        <taxon>Clostridium</taxon>
    </lineage>
</organism>
<accession>A0A0J8D749</accession>
<sequence length="223" mass="26044">MKNKNKLRINERVEFVVEDEIYKSTIQDIISENSIAISVPVNGAKSHLPHIRASVEFFVFLKNEYHNYKGKIVNRIIDGNLRLLIIDELEYKGKIQRREDYRIPISLDVSYLPVKKEVVEKGISKKIIELLEDKFKSAKSIDISAGGIKLITTEEIEAGTYIITRIKSNFIEDISTVCKVIRVEKDLDMKIYKMGCRFENLDKLDKEKIVRFIFEKSRELMKR</sequence>
<dbReference type="InterPro" id="IPR009926">
    <property type="entry name" value="T3SS_YcgR_PilZN"/>
</dbReference>
<reference evidence="3 4" key="1">
    <citation type="submission" date="2015-06" db="EMBL/GenBank/DDBJ databases">
        <title>Draft genome sequence of the purine-degrading Clostridium cylindrosporum HC-1 (DSM 605).</title>
        <authorList>
            <person name="Poehlein A."/>
            <person name="Schiel-Bengelsdorf B."/>
            <person name="Bengelsdorf F."/>
            <person name="Daniel R."/>
            <person name="Duerre P."/>
        </authorList>
    </citation>
    <scope>NUCLEOTIDE SEQUENCE [LARGE SCALE GENOMIC DNA]</scope>
    <source>
        <strain evidence="3 4">DSM 605</strain>
    </source>
</reference>
<dbReference type="OrthoDB" id="1911074at2"/>
<dbReference type="GO" id="GO:0016740">
    <property type="term" value="F:transferase activity"/>
    <property type="evidence" value="ECO:0007669"/>
    <property type="project" value="UniProtKB-KW"/>
</dbReference>
<name>A0A0J8D749_CLOCY</name>